<reference evidence="3" key="1">
    <citation type="journal article" date="2019" name="Int. J. Syst. Evol. Microbiol.">
        <title>The Global Catalogue of Microorganisms (GCM) 10K type strain sequencing project: providing services to taxonomists for standard genome sequencing and annotation.</title>
        <authorList>
            <consortium name="The Broad Institute Genomics Platform"/>
            <consortium name="The Broad Institute Genome Sequencing Center for Infectious Disease"/>
            <person name="Wu L."/>
            <person name="Ma J."/>
        </authorList>
    </citation>
    <scope>NUCLEOTIDE SEQUENCE [LARGE SCALE GENOMIC DNA]</scope>
    <source>
        <strain evidence="3">CCM 8653</strain>
    </source>
</reference>
<sequence>MSASEPGAEKDDRTTDALELFFDLVFVFAMSQVTQLMLAEGSWLGLARGALALTAVWWTWVCYAWLTNTTSDARVAARILTLAAMAAMLVAAIALPDAFAARALVFAVAFLCVRLVHLVLLVLETGHSREQRSAAIHLMPSLLAGPCLVLLAAFLGAPYRELVWILAALIDLGGPLVVGFGGLRVLPRYFVDRHGLIIIIALGETIVQVGTGATRDLSQPGVLTAVILAVLIAGQLWWSYFALTDAAQARLTVACADKWRGSVGAMWRPVN</sequence>
<name>A0ABQ2BAQ6_9MICO</name>
<dbReference type="EMBL" id="BMDG01000016">
    <property type="protein sequence ID" value="GGI11802.1"/>
    <property type="molecule type" value="Genomic_DNA"/>
</dbReference>
<keyword evidence="1" id="KW-0472">Membrane</keyword>
<accession>A0ABQ2BAQ6</accession>
<evidence type="ECO:0000256" key="1">
    <source>
        <dbReference type="SAM" id="Phobius"/>
    </source>
</evidence>
<feature type="transmembrane region" description="Helical" evidence="1">
    <location>
        <begin position="135"/>
        <end position="156"/>
    </location>
</feature>
<feature type="transmembrane region" description="Helical" evidence="1">
    <location>
        <begin position="45"/>
        <end position="66"/>
    </location>
</feature>
<dbReference type="Pfam" id="PF06772">
    <property type="entry name" value="LtrA"/>
    <property type="match status" value="1"/>
</dbReference>
<evidence type="ECO:0008006" key="4">
    <source>
        <dbReference type="Google" id="ProtNLM"/>
    </source>
</evidence>
<feature type="transmembrane region" description="Helical" evidence="1">
    <location>
        <begin position="75"/>
        <end position="95"/>
    </location>
</feature>
<dbReference type="Proteomes" id="UP000632535">
    <property type="component" value="Unassembled WGS sequence"/>
</dbReference>
<gene>
    <name evidence="2" type="ORF">GCM10007368_38010</name>
</gene>
<organism evidence="2 3">
    <name type="scientific">Isoptericola cucumis</name>
    <dbReference type="NCBI Taxonomy" id="1776856"/>
    <lineage>
        <taxon>Bacteria</taxon>
        <taxon>Bacillati</taxon>
        <taxon>Actinomycetota</taxon>
        <taxon>Actinomycetes</taxon>
        <taxon>Micrococcales</taxon>
        <taxon>Promicromonosporaceae</taxon>
        <taxon>Isoptericola</taxon>
    </lineage>
</organism>
<dbReference type="InterPro" id="IPR010640">
    <property type="entry name" value="Low_temperature_requirement_A"/>
</dbReference>
<protein>
    <recommendedName>
        <fullName evidence="4">Low temperature requirement protein LtrA</fullName>
    </recommendedName>
</protein>
<dbReference type="PANTHER" id="PTHR36840">
    <property type="entry name" value="BLL5714 PROTEIN"/>
    <property type="match status" value="1"/>
</dbReference>
<keyword evidence="1" id="KW-1133">Transmembrane helix</keyword>
<feature type="transmembrane region" description="Helical" evidence="1">
    <location>
        <begin position="20"/>
        <end position="39"/>
    </location>
</feature>
<dbReference type="PANTHER" id="PTHR36840:SF1">
    <property type="entry name" value="BLL5714 PROTEIN"/>
    <property type="match status" value="1"/>
</dbReference>
<feature type="transmembrane region" description="Helical" evidence="1">
    <location>
        <begin position="195"/>
        <end position="214"/>
    </location>
</feature>
<feature type="transmembrane region" description="Helical" evidence="1">
    <location>
        <begin position="220"/>
        <end position="243"/>
    </location>
</feature>
<feature type="transmembrane region" description="Helical" evidence="1">
    <location>
        <begin position="101"/>
        <end position="123"/>
    </location>
</feature>
<feature type="transmembrane region" description="Helical" evidence="1">
    <location>
        <begin position="162"/>
        <end position="183"/>
    </location>
</feature>
<evidence type="ECO:0000313" key="3">
    <source>
        <dbReference type="Proteomes" id="UP000632535"/>
    </source>
</evidence>
<proteinExistence type="predicted"/>
<dbReference type="RefSeq" id="WP_188525312.1">
    <property type="nucleotide sequence ID" value="NZ_BMDG01000016.1"/>
</dbReference>
<evidence type="ECO:0000313" key="2">
    <source>
        <dbReference type="EMBL" id="GGI11802.1"/>
    </source>
</evidence>
<comment type="caution">
    <text evidence="2">The sequence shown here is derived from an EMBL/GenBank/DDBJ whole genome shotgun (WGS) entry which is preliminary data.</text>
</comment>
<keyword evidence="3" id="KW-1185">Reference proteome</keyword>
<keyword evidence="1" id="KW-0812">Transmembrane</keyword>